<evidence type="ECO:0000256" key="1">
    <source>
        <dbReference type="ARBA" id="ARBA00004442"/>
    </source>
</evidence>
<dbReference type="InterPro" id="IPR005618">
    <property type="entry name" value="OMPW"/>
</dbReference>
<organism evidence="3 4">
    <name type="scientific">Ramlibacter monticola</name>
    <dbReference type="NCBI Taxonomy" id="1926872"/>
    <lineage>
        <taxon>Bacteria</taxon>
        <taxon>Pseudomonadati</taxon>
        <taxon>Pseudomonadota</taxon>
        <taxon>Betaproteobacteria</taxon>
        <taxon>Burkholderiales</taxon>
        <taxon>Comamonadaceae</taxon>
        <taxon>Ramlibacter</taxon>
    </lineage>
</organism>
<name>A0A936Z4C7_9BURK</name>
<feature type="chain" id="PRO_5037300928" evidence="2">
    <location>
        <begin position="26"/>
        <end position="227"/>
    </location>
</feature>
<dbReference type="PANTHER" id="PTHR36920">
    <property type="match status" value="1"/>
</dbReference>
<comment type="subcellular location">
    <subcellularLocation>
        <location evidence="1">Cell outer membrane</location>
    </subcellularLocation>
</comment>
<accession>A0A936Z4C7</accession>
<feature type="signal peptide" evidence="2">
    <location>
        <begin position="1"/>
        <end position="25"/>
    </location>
</feature>
<sequence>MHNNEILCRLLAAATLALGAAGAHAQGAAGSWFGGIGVTHIAPDVSSGNLSPPSAPGTQIDVDSDTQPTIFIGRMITDNWSVEVPIGLGFKQKIQGAGAIAGVGQIATVRTLPITVFAQYRFFEPTQRIRPYVMLGLTYTYNHDEQGSATLNAVNPINPPGGTQIDVENRFSLTPGLGVTAMINERWFVDAQYAKSFLKTKTTLNTGQTIEAKIDPNVFRLAVGMRF</sequence>
<reference evidence="3 4" key="1">
    <citation type="journal article" date="2017" name="Int. J. Syst. Evol. Microbiol.">
        <title>Ramlibacter monticola sp. nov., isolated from forest soil.</title>
        <authorList>
            <person name="Chaudhary D.K."/>
            <person name="Kim J."/>
        </authorList>
    </citation>
    <scope>NUCLEOTIDE SEQUENCE [LARGE SCALE GENOMIC DNA]</scope>
    <source>
        <strain evidence="3 4">KACC 19175</strain>
    </source>
</reference>
<evidence type="ECO:0000313" key="3">
    <source>
        <dbReference type="EMBL" id="MBL0393352.1"/>
    </source>
</evidence>
<dbReference type="RefSeq" id="WP_201676022.1">
    <property type="nucleotide sequence ID" value="NZ_JAEQNE010000005.1"/>
</dbReference>
<dbReference type="PANTHER" id="PTHR36920:SF1">
    <property type="entry name" value="OUTER MEMBRANE PROTEIN W"/>
    <property type="match status" value="1"/>
</dbReference>
<dbReference type="Pfam" id="PF03922">
    <property type="entry name" value="OmpW"/>
    <property type="match status" value="1"/>
</dbReference>
<dbReference type="Gene3D" id="2.40.160.20">
    <property type="match status" value="1"/>
</dbReference>
<dbReference type="InterPro" id="IPR011250">
    <property type="entry name" value="OMP/PagP_B-barrel"/>
</dbReference>
<dbReference type="SUPFAM" id="SSF56925">
    <property type="entry name" value="OMPA-like"/>
    <property type="match status" value="1"/>
</dbReference>
<dbReference type="EMBL" id="JAEQNE010000005">
    <property type="protein sequence ID" value="MBL0393352.1"/>
    <property type="molecule type" value="Genomic_DNA"/>
</dbReference>
<proteinExistence type="predicted"/>
<protein>
    <submittedName>
        <fullName evidence="3">OmpW family protein</fullName>
    </submittedName>
</protein>
<dbReference type="GO" id="GO:0009279">
    <property type="term" value="C:cell outer membrane"/>
    <property type="evidence" value="ECO:0007669"/>
    <property type="project" value="UniProtKB-SubCell"/>
</dbReference>
<dbReference type="Proteomes" id="UP000599109">
    <property type="component" value="Unassembled WGS sequence"/>
</dbReference>
<dbReference type="GO" id="GO:0055085">
    <property type="term" value="P:transmembrane transport"/>
    <property type="evidence" value="ECO:0007669"/>
    <property type="project" value="TreeGrafter"/>
</dbReference>
<keyword evidence="2" id="KW-0732">Signal</keyword>
<keyword evidence="4" id="KW-1185">Reference proteome</keyword>
<dbReference type="AlphaFoldDB" id="A0A936Z4C7"/>
<comment type="caution">
    <text evidence="3">The sequence shown here is derived from an EMBL/GenBank/DDBJ whole genome shotgun (WGS) entry which is preliminary data.</text>
</comment>
<evidence type="ECO:0000256" key="2">
    <source>
        <dbReference type="SAM" id="SignalP"/>
    </source>
</evidence>
<evidence type="ECO:0000313" key="4">
    <source>
        <dbReference type="Proteomes" id="UP000599109"/>
    </source>
</evidence>
<gene>
    <name evidence="3" type="ORF">JJ685_19600</name>
</gene>